<dbReference type="Proteomes" id="UP000233597">
    <property type="component" value="Unassembled WGS sequence"/>
</dbReference>
<name>A0A2N3KEC0_9PROT</name>
<protein>
    <submittedName>
        <fullName evidence="1">Uncharacterized protein</fullName>
    </submittedName>
</protein>
<sequence>MPDLIFGSCISLKKRTLCRNDQFRDIQAKVTRPKHDTFFAKISNIRIKKIGNFYGNLPCAEFSRRQCLTIMRASFQNHFAPAFVHSDQRGFPGPLQKSEHADFPP</sequence>
<reference evidence="1 2" key="1">
    <citation type="submission" date="2017-09" db="EMBL/GenBank/DDBJ databases">
        <title>Biodiversity and function of Thalassospira species in the particle-attached aromatic-hydrocarbon-degrading consortia from the surface seawater of the South China Sea.</title>
        <authorList>
            <person name="Dong C."/>
            <person name="Liu R."/>
            <person name="Shao Z."/>
        </authorList>
    </citation>
    <scope>NUCLEOTIDE SEQUENCE [LARGE SCALE GENOMIC DNA]</scope>
    <source>
        <strain evidence="1 2">CSC1P2</strain>
    </source>
</reference>
<evidence type="ECO:0000313" key="1">
    <source>
        <dbReference type="EMBL" id="PKR48917.1"/>
    </source>
</evidence>
<evidence type="ECO:0000313" key="2">
    <source>
        <dbReference type="Proteomes" id="UP000233597"/>
    </source>
</evidence>
<dbReference type="AlphaFoldDB" id="A0A2N3KEC0"/>
<proteinExistence type="predicted"/>
<comment type="caution">
    <text evidence="1">The sequence shown here is derived from an EMBL/GenBank/DDBJ whole genome shotgun (WGS) entry which is preliminary data.</text>
</comment>
<accession>A0A2N3KEC0</accession>
<gene>
    <name evidence="1" type="ORF">COO20_23425</name>
</gene>
<dbReference type="EMBL" id="NWTK01000021">
    <property type="protein sequence ID" value="PKR48917.1"/>
    <property type="molecule type" value="Genomic_DNA"/>
</dbReference>
<organism evidence="1 2">
    <name type="scientific">Thalassospira marina</name>
    <dbReference type="NCBI Taxonomy" id="2048283"/>
    <lineage>
        <taxon>Bacteria</taxon>
        <taxon>Pseudomonadati</taxon>
        <taxon>Pseudomonadota</taxon>
        <taxon>Alphaproteobacteria</taxon>
        <taxon>Rhodospirillales</taxon>
        <taxon>Thalassospiraceae</taxon>
        <taxon>Thalassospira</taxon>
    </lineage>
</organism>